<evidence type="ECO:0000313" key="21">
    <source>
        <dbReference type="Proteomes" id="UP000068832"/>
    </source>
</evidence>
<name>A0A088E5I4_9CREN</name>
<keyword evidence="7" id="KW-1133">Transmembrane helix</keyword>
<dbReference type="OrthoDB" id="36273at2157"/>
<dbReference type="EMBL" id="CP012175">
    <property type="protein sequence ID" value="AKV81305.1"/>
    <property type="molecule type" value="Genomic_DNA"/>
</dbReference>
<dbReference type="InterPro" id="IPR036554">
    <property type="entry name" value="GHMP_kinase_C_sf"/>
</dbReference>
<keyword evidence="3 10" id="KW-0808">Transferase</keyword>
<dbReference type="InterPro" id="IPR006204">
    <property type="entry name" value="GHMP_kinase_N_dom"/>
</dbReference>
<feature type="transmembrane region" description="Helical" evidence="7">
    <location>
        <begin position="12"/>
        <end position="31"/>
    </location>
</feature>
<dbReference type="Gene3D" id="3.30.70.890">
    <property type="entry name" value="GHMP kinase, C-terminal domain"/>
    <property type="match status" value="1"/>
</dbReference>
<dbReference type="Gene3D" id="3.30.230.10">
    <property type="match status" value="1"/>
</dbReference>
<evidence type="ECO:0000313" key="17">
    <source>
        <dbReference type="Proteomes" id="UP000056255"/>
    </source>
</evidence>
<gene>
    <name evidence="10" type="ORF">HA72_1575</name>
    <name evidence="11" type="ORF">MsedA_1597</name>
    <name evidence="12" type="ORF">MsedB_1599</name>
    <name evidence="13" type="ORF">MsedC_1597</name>
    <name evidence="14" type="ORF">MsedD_1598</name>
    <name evidence="15" type="ORF">MsedE_1601</name>
</gene>
<keyword evidence="4" id="KW-0547">Nucleotide-binding</keyword>
<dbReference type="GO" id="GO:0005524">
    <property type="term" value="F:ATP binding"/>
    <property type="evidence" value="ECO:0007669"/>
    <property type="project" value="UniProtKB-KW"/>
</dbReference>
<accession>A0A088E5I4</accession>
<dbReference type="EMBL" id="CP012176">
    <property type="protein sequence ID" value="AKV83542.1"/>
    <property type="molecule type" value="Genomic_DNA"/>
</dbReference>
<keyword evidence="7" id="KW-0812">Transmembrane</keyword>
<dbReference type="Proteomes" id="UP000062475">
    <property type="component" value="Chromosome"/>
</dbReference>
<dbReference type="EMBL" id="CP012172">
    <property type="protein sequence ID" value="AKV74570.1"/>
    <property type="molecule type" value="Genomic_DNA"/>
</dbReference>
<dbReference type="EC" id="2.7.4.2" evidence="2"/>
<organism evidence="10 16">
    <name type="scientific">Metallosphaera sedula</name>
    <dbReference type="NCBI Taxonomy" id="43687"/>
    <lineage>
        <taxon>Archaea</taxon>
        <taxon>Thermoproteota</taxon>
        <taxon>Thermoprotei</taxon>
        <taxon>Sulfolobales</taxon>
        <taxon>Sulfolobaceae</taxon>
        <taxon>Metallosphaera</taxon>
    </lineage>
</organism>
<evidence type="ECO:0000256" key="2">
    <source>
        <dbReference type="ARBA" id="ARBA00012958"/>
    </source>
</evidence>
<dbReference type="NCBIfam" id="NF040957">
    <property type="entry name" value="Arch_PMK"/>
    <property type="match status" value="1"/>
</dbReference>
<sequence>MQSFEVSAPGKVLWIGSYSVVFGGISHVIAIDKRVRCRCEESERLEFITSYGNFSEGQNELIDSVLNEVRTIYDIPRLRVYLINDPAFQIDGKKTGLGSSSAGTVALTACLSYAVTGKFDVDLVYKLSQRANYRRQKGIGSGFDIAAATYGSVIYRRYNDINKVDSVVERLDIPQNIQILLGFTGRSASTVNLVRRFEDTKNNPRFKELMSEIEIDNEIAIKLLRLGKIDAAVPHIKLARQNLNLLSKEVVGVEIETEEDRKLMSLAEKNGALISLMPGAGGGDLILALGENLARVKETWERMSIRTINVKQDEGVKIEARS</sequence>
<dbReference type="InterPro" id="IPR053661">
    <property type="entry name" value="GHMP_kinase"/>
</dbReference>
<evidence type="ECO:0000256" key="5">
    <source>
        <dbReference type="ARBA" id="ARBA00022777"/>
    </source>
</evidence>
<evidence type="ECO:0000313" key="15">
    <source>
        <dbReference type="EMBL" id="AKV83542.1"/>
    </source>
</evidence>
<dbReference type="AlphaFoldDB" id="A0A088E5I4"/>
<dbReference type="EMBL" id="CP012174">
    <property type="protein sequence ID" value="AKV79060.1"/>
    <property type="molecule type" value="Genomic_DNA"/>
</dbReference>
<keyword evidence="6" id="KW-0067">ATP-binding</keyword>
<evidence type="ECO:0000313" key="19">
    <source>
        <dbReference type="Proteomes" id="UP000062398"/>
    </source>
</evidence>
<dbReference type="RefSeq" id="WP_012021517.1">
    <property type="nucleotide sequence ID" value="NZ_AP019770.1"/>
</dbReference>
<dbReference type="SUPFAM" id="SSF55060">
    <property type="entry name" value="GHMP Kinase, C-terminal domain"/>
    <property type="match status" value="1"/>
</dbReference>
<evidence type="ECO:0000256" key="6">
    <source>
        <dbReference type="ARBA" id="ARBA00022840"/>
    </source>
</evidence>
<dbReference type="EMBL" id="CP012173">
    <property type="protein sequence ID" value="AKV76809.1"/>
    <property type="molecule type" value="Genomic_DNA"/>
</dbReference>
<feature type="domain" description="GHMP kinase N-terminal" evidence="8">
    <location>
        <begin position="94"/>
        <end position="151"/>
    </location>
</feature>
<evidence type="ECO:0000313" key="11">
    <source>
        <dbReference type="EMBL" id="AKV74570.1"/>
    </source>
</evidence>
<dbReference type="Proteomes" id="UP000056255">
    <property type="component" value="Chromosome"/>
</dbReference>
<dbReference type="EMBL" id="CP008822">
    <property type="protein sequence ID" value="AIM27714.1"/>
    <property type="molecule type" value="Genomic_DNA"/>
</dbReference>
<dbReference type="Proteomes" id="UP000068832">
    <property type="component" value="Chromosome"/>
</dbReference>
<evidence type="ECO:0000256" key="1">
    <source>
        <dbReference type="ARBA" id="ARBA00005017"/>
    </source>
</evidence>
<evidence type="ECO:0000313" key="12">
    <source>
        <dbReference type="EMBL" id="AKV76809.1"/>
    </source>
</evidence>
<evidence type="ECO:0000313" key="14">
    <source>
        <dbReference type="EMBL" id="AKV81305.1"/>
    </source>
</evidence>
<reference evidence="18 19" key="2">
    <citation type="journal article" date="2015" name="Genome Announc.">
        <title>Complete Genome Sequences of Evolved Arsenate-Resistant Metallosphaera sedula Strains.</title>
        <authorList>
            <person name="Ai C."/>
            <person name="McCarthy S."/>
            <person name="Schackwitz W."/>
            <person name="Martin J."/>
            <person name="Lipzen A."/>
            <person name="Blum P."/>
        </authorList>
    </citation>
    <scope>NUCLEOTIDE SEQUENCE [LARGE SCALE GENOMIC DNA]</scope>
    <source>
        <strain evidence="13 19">ARS120-1</strain>
        <strain evidence="14 18">ARS120-2</strain>
        <strain evidence="11 21">ARS50-1</strain>
        <strain evidence="12 20">ARS50-2</strain>
    </source>
</reference>
<dbReference type="Proteomes" id="UP000061362">
    <property type="component" value="Chromosome"/>
</dbReference>
<dbReference type="Pfam" id="PF00288">
    <property type="entry name" value="GHMP_kinases_N"/>
    <property type="match status" value="1"/>
</dbReference>
<dbReference type="UniPathway" id="UPA00057">
    <property type="reaction ID" value="UER00099"/>
</dbReference>
<dbReference type="PANTHER" id="PTHR31814:SF2">
    <property type="entry name" value="PHOSPHOMEVALONATE KINASE"/>
    <property type="match status" value="1"/>
</dbReference>
<evidence type="ECO:0000256" key="4">
    <source>
        <dbReference type="ARBA" id="ARBA00022741"/>
    </source>
</evidence>
<dbReference type="Proteomes" id="UP000062398">
    <property type="component" value="Chromosome"/>
</dbReference>
<dbReference type="InterPro" id="IPR013750">
    <property type="entry name" value="GHMP_kinase_C_dom"/>
</dbReference>
<dbReference type="Proteomes" id="UP000029084">
    <property type="component" value="Chromosome"/>
</dbReference>
<dbReference type="GO" id="GO:0004631">
    <property type="term" value="F:phosphomevalonate kinase activity"/>
    <property type="evidence" value="ECO:0007669"/>
    <property type="project" value="UniProtKB-EC"/>
</dbReference>
<evidence type="ECO:0000259" key="8">
    <source>
        <dbReference type="Pfam" id="PF00288"/>
    </source>
</evidence>
<dbReference type="InterPro" id="IPR014721">
    <property type="entry name" value="Ribsml_uS5_D2-typ_fold_subgr"/>
</dbReference>
<dbReference type="InterPro" id="IPR020568">
    <property type="entry name" value="Ribosomal_Su5_D2-typ_SF"/>
</dbReference>
<dbReference type="GO" id="GO:0010142">
    <property type="term" value="P:farnesyl diphosphate biosynthetic process, mevalonate pathway"/>
    <property type="evidence" value="ECO:0007669"/>
    <property type="project" value="TreeGrafter"/>
</dbReference>
<feature type="domain" description="GHMP kinase C-terminal" evidence="9">
    <location>
        <begin position="237"/>
        <end position="304"/>
    </location>
</feature>
<evidence type="ECO:0000313" key="10">
    <source>
        <dbReference type="EMBL" id="AIM27714.1"/>
    </source>
</evidence>
<protein>
    <recommendedName>
        <fullName evidence="2">phosphomevalonate kinase</fullName>
        <ecNumber evidence="2">2.7.4.2</ecNumber>
    </recommendedName>
</protein>
<evidence type="ECO:0000313" key="13">
    <source>
        <dbReference type="EMBL" id="AKV79060.1"/>
    </source>
</evidence>
<evidence type="ECO:0000259" key="9">
    <source>
        <dbReference type="Pfam" id="PF08544"/>
    </source>
</evidence>
<proteinExistence type="predicted"/>
<dbReference type="InterPro" id="IPR035102">
    <property type="entry name" value="Phosphomevalonate_kinase"/>
</dbReference>
<dbReference type="GeneID" id="91756076"/>
<evidence type="ECO:0000313" key="18">
    <source>
        <dbReference type="Proteomes" id="UP000061362"/>
    </source>
</evidence>
<dbReference type="OMA" id="IFETTYG"/>
<dbReference type="Pfam" id="PF08544">
    <property type="entry name" value="GHMP_kinases_C"/>
    <property type="match status" value="1"/>
</dbReference>
<dbReference type="SUPFAM" id="SSF54211">
    <property type="entry name" value="Ribosomal protein S5 domain 2-like"/>
    <property type="match status" value="1"/>
</dbReference>
<evidence type="ECO:0000313" key="20">
    <source>
        <dbReference type="Proteomes" id="UP000062475"/>
    </source>
</evidence>
<reference evidence="15 17" key="3">
    <citation type="submission" date="2015-07" db="EMBL/GenBank/DDBJ databases">
        <title>Physiological, transcriptional responses and genome re-sequencing of acid resistant extremely thermoacidophilic Metallosphaera sedula SARC-M1.</title>
        <authorList>
            <person name="Ai C."/>
            <person name="McCarthy S."/>
            <person name="Eckrich V."/>
            <person name="Rudrappa D."/>
            <person name="Qiu G."/>
            <person name="Blum P."/>
        </authorList>
    </citation>
    <scope>NUCLEOTIDE SEQUENCE [LARGE SCALE GENOMIC DNA]</scope>
    <source>
        <strain evidence="15 17">SARC-M1</strain>
    </source>
</reference>
<evidence type="ECO:0000256" key="7">
    <source>
        <dbReference type="SAM" id="Phobius"/>
    </source>
</evidence>
<reference evidence="10 16" key="1">
    <citation type="journal article" date="2014" name="J. Bacteriol.">
        <title>Role of an Archaeal PitA Transporter in the Copper and Arsenic Resistance of Metallosphaera sedula, an Extreme Thermoacidophile.</title>
        <authorList>
            <person name="McCarthy S."/>
            <person name="Ai C."/>
            <person name="Wheaton G."/>
            <person name="Tevatia R."/>
            <person name="Eckrich V."/>
            <person name="Kelly R."/>
            <person name="Blum P."/>
        </authorList>
    </citation>
    <scope>NUCLEOTIDE SEQUENCE [LARGE SCALE GENOMIC DNA]</scope>
    <source>
        <strain evidence="10 16">CuR1</strain>
    </source>
</reference>
<dbReference type="PATRIC" id="fig|43687.5.peg.1705"/>
<dbReference type="PANTHER" id="PTHR31814">
    <property type="match status" value="1"/>
</dbReference>
<keyword evidence="5 10" id="KW-0418">Kinase</keyword>
<dbReference type="GO" id="GO:0019287">
    <property type="term" value="P:isopentenyl diphosphate biosynthetic process, mevalonate pathway"/>
    <property type="evidence" value="ECO:0007669"/>
    <property type="project" value="UniProtKB-UniPathway"/>
</dbReference>
<comment type="pathway">
    <text evidence="1">Isoprenoid biosynthesis; isopentenyl diphosphate biosynthesis via mevalonate pathway; isopentenyl diphosphate from (R)-mevalonate: step 2/3.</text>
</comment>
<dbReference type="PRINTS" id="PR00959">
    <property type="entry name" value="MEVGALKINASE"/>
</dbReference>
<keyword evidence="7" id="KW-0472">Membrane</keyword>
<evidence type="ECO:0000313" key="16">
    <source>
        <dbReference type="Proteomes" id="UP000029084"/>
    </source>
</evidence>
<evidence type="ECO:0000256" key="3">
    <source>
        <dbReference type="ARBA" id="ARBA00022679"/>
    </source>
</evidence>